<protein>
    <submittedName>
        <fullName evidence="6">Type I secretion system permease/ATPase</fullName>
    </submittedName>
</protein>
<keyword evidence="4" id="KW-0472">Membrane</keyword>
<evidence type="ECO:0000313" key="7">
    <source>
        <dbReference type="Proteomes" id="UP000695802"/>
    </source>
</evidence>
<sequence>GAITPVLRKRLQDKFARGADNQSFLVETVSGIGTVKAMAVDPRATRTWDNQLAGYVSAGFGVTRVATIGQQSVQLVQKLVGVAILFFGAKLVIDGRLSLGQLIAFNMLSGQVSAPIIRLAQLWQDFQQVGISVER</sequence>
<comment type="caution">
    <text evidence="6">The sequence shown here is derived from an EMBL/GenBank/DDBJ whole genome shotgun (WGS) entry which is preliminary data.</text>
</comment>
<comment type="subcellular location">
    <subcellularLocation>
        <location evidence="1">Cell membrane</location>
        <topology evidence="1">Multi-pass membrane protein</topology>
    </subcellularLocation>
</comment>
<evidence type="ECO:0000256" key="3">
    <source>
        <dbReference type="ARBA" id="ARBA00022989"/>
    </source>
</evidence>
<dbReference type="PROSITE" id="PS50929">
    <property type="entry name" value="ABC_TM1F"/>
    <property type="match status" value="1"/>
</dbReference>
<keyword evidence="7" id="KW-1185">Reference proteome</keyword>
<reference evidence="6 7" key="1">
    <citation type="submission" date="2021-02" db="EMBL/GenBank/DDBJ databases">
        <title>Taxonomically Unique Crown Gall-Associated Xanthomonas Stains Have Deficiency in Virulence Repertories.</title>
        <authorList>
            <person name="Mafakheri H."/>
            <person name="Taghavi S.M."/>
            <person name="Dimkic I."/>
            <person name="Nemanja K."/>
            <person name="Osdaghi E."/>
        </authorList>
    </citation>
    <scope>NUCLEOTIDE SEQUENCE [LARGE SCALE GENOMIC DNA]</scope>
    <source>
        <strain evidence="6 7">FX4</strain>
    </source>
</reference>
<dbReference type="Proteomes" id="UP000695802">
    <property type="component" value="Unassembled WGS sequence"/>
</dbReference>
<gene>
    <name evidence="6" type="ORF">JR064_22955</name>
</gene>
<evidence type="ECO:0000313" key="6">
    <source>
        <dbReference type="EMBL" id="MBN6105008.1"/>
    </source>
</evidence>
<dbReference type="RefSeq" id="WP_241093264.1">
    <property type="nucleotide sequence ID" value="NZ_JAFIWB010000071.1"/>
</dbReference>
<dbReference type="InterPro" id="IPR036640">
    <property type="entry name" value="ABC1_TM_sf"/>
</dbReference>
<dbReference type="EMBL" id="JAFIWB010000071">
    <property type="protein sequence ID" value="MBN6105008.1"/>
    <property type="molecule type" value="Genomic_DNA"/>
</dbReference>
<organism evidence="6 7">
    <name type="scientific">Xanthomonas bonasiae</name>
    <dbReference type="NCBI Taxonomy" id="2810351"/>
    <lineage>
        <taxon>Bacteria</taxon>
        <taxon>Pseudomonadati</taxon>
        <taxon>Pseudomonadota</taxon>
        <taxon>Gammaproteobacteria</taxon>
        <taxon>Lysobacterales</taxon>
        <taxon>Lysobacteraceae</taxon>
        <taxon>Xanthomonas</taxon>
    </lineage>
</organism>
<evidence type="ECO:0000259" key="5">
    <source>
        <dbReference type="PROSITE" id="PS50929"/>
    </source>
</evidence>
<feature type="domain" description="ABC transmembrane type-1" evidence="5">
    <location>
        <begin position="1"/>
        <end position="128"/>
    </location>
</feature>
<evidence type="ECO:0000256" key="4">
    <source>
        <dbReference type="ARBA" id="ARBA00023136"/>
    </source>
</evidence>
<dbReference type="InterPro" id="IPR011527">
    <property type="entry name" value="ABC1_TM_dom"/>
</dbReference>
<dbReference type="SUPFAM" id="SSF90123">
    <property type="entry name" value="ABC transporter transmembrane region"/>
    <property type="match status" value="1"/>
</dbReference>
<dbReference type="Pfam" id="PF00664">
    <property type="entry name" value="ABC_membrane"/>
    <property type="match status" value="1"/>
</dbReference>
<keyword evidence="3" id="KW-1133">Transmembrane helix</keyword>
<name>A0ABS3B8Q9_9XANT</name>
<dbReference type="Gene3D" id="1.20.1560.10">
    <property type="entry name" value="ABC transporter type 1, transmembrane domain"/>
    <property type="match status" value="1"/>
</dbReference>
<evidence type="ECO:0000256" key="1">
    <source>
        <dbReference type="ARBA" id="ARBA00004651"/>
    </source>
</evidence>
<proteinExistence type="predicted"/>
<feature type="non-terminal residue" evidence="6">
    <location>
        <position position="1"/>
    </location>
</feature>
<feature type="non-terminal residue" evidence="6">
    <location>
        <position position="135"/>
    </location>
</feature>
<accession>A0ABS3B8Q9</accession>
<keyword evidence="2" id="KW-0812">Transmembrane</keyword>
<evidence type="ECO:0000256" key="2">
    <source>
        <dbReference type="ARBA" id="ARBA00022692"/>
    </source>
</evidence>